<dbReference type="GO" id="GO:0004721">
    <property type="term" value="F:phosphoprotein phosphatase activity"/>
    <property type="evidence" value="ECO:0007669"/>
    <property type="project" value="TreeGrafter"/>
</dbReference>
<keyword evidence="1" id="KW-1133">Transmembrane helix</keyword>
<dbReference type="EMBL" id="CP059267">
    <property type="protein sequence ID" value="QLQ78242.1"/>
    <property type="molecule type" value="Genomic_DNA"/>
</dbReference>
<dbReference type="InterPro" id="IPR004843">
    <property type="entry name" value="Calcineurin-like_PHP"/>
</dbReference>
<dbReference type="Proteomes" id="UP000510647">
    <property type="component" value="Chromosome 1"/>
</dbReference>
<name>A0A7H9HPL1_9SACH</name>
<organism evidence="3 4">
    <name type="scientific">Torulaspora globosa</name>
    <dbReference type="NCBI Taxonomy" id="48254"/>
    <lineage>
        <taxon>Eukaryota</taxon>
        <taxon>Fungi</taxon>
        <taxon>Dikarya</taxon>
        <taxon>Ascomycota</taxon>
        <taxon>Saccharomycotina</taxon>
        <taxon>Saccharomycetes</taxon>
        <taxon>Saccharomycetales</taxon>
        <taxon>Saccharomycetaceae</taxon>
        <taxon>Torulaspora</taxon>
    </lineage>
</organism>
<keyword evidence="1" id="KW-0472">Membrane</keyword>
<dbReference type="PANTHER" id="PTHR32440:SF0">
    <property type="entry name" value="PHOSPHATASE DCR2-RELATED"/>
    <property type="match status" value="1"/>
</dbReference>
<dbReference type="OrthoDB" id="783096at2759"/>
<dbReference type="AlphaFoldDB" id="A0A7H9HPL1"/>
<keyword evidence="4" id="KW-1185">Reference proteome</keyword>
<feature type="domain" description="Calcineurin-like phosphoesterase" evidence="2">
    <location>
        <begin position="274"/>
        <end position="484"/>
    </location>
</feature>
<keyword evidence="1" id="KW-0812">Transmembrane</keyword>
<dbReference type="PANTHER" id="PTHR32440">
    <property type="entry name" value="PHOSPHATASE DCR2-RELATED-RELATED"/>
    <property type="match status" value="1"/>
</dbReference>
<evidence type="ECO:0000313" key="4">
    <source>
        <dbReference type="Proteomes" id="UP000510647"/>
    </source>
</evidence>
<dbReference type="InterPro" id="IPR029052">
    <property type="entry name" value="Metallo-depent_PP-like"/>
</dbReference>
<dbReference type="Gene3D" id="3.60.21.10">
    <property type="match status" value="1"/>
</dbReference>
<dbReference type="CDD" id="cd07383">
    <property type="entry name" value="MPP_Dcr2"/>
    <property type="match status" value="1"/>
</dbReference>
<feature type="transmembrane region" description="Helical" evidence="1">
    <location>
        <begin position="12"/>
        <end position="33"/>
    </location>
</feature>
<dbReference type="GO" id="GO:0005737">
    <property type="term" value="C:cytoplasm"/>
    <property type="evidence" value="ECO:0007669"/>
    <property type="project" value="TreeGrafter"/>
</dbReference>
<protein>
    <recommendedName>
        <fullName evidence="2">Calcineurin-like phosphoesterase domain-containing protein</fullName>
    </recommendedName>
</protein>
<evidence type="ECO:0000256" key="1">
    <source>
        <dbReference type="SAM" id="Phobius"/>
    </source>
</evidence>
<gene>
    <name evidence="3" type="ORF">HG537_0A04890</name>
</gene>
<evidence type="ECO:0000313" key="3">
    <source>
        <dbReference type="EMBL" id="QLQ78242.1"/>
    </source>
</evidence>
<dbReference type="Pfam" id="PF00149">
    <property type="entry name" value="Metallophos"/>
    <property type="match status" value="1"/>
</dbReference>
<evidence type="ECO:0000259" key="2">
    <source>
        <dbReference type="Pfam" id="PF00149"/>
    </source>
</evidence>
<accession>A0A7H9HPL1</accession>
<dbReference type="SUPFAM" id="SSF56300">
    <property type="entry name" value="Metallo-dependent phosphatases"/>
    <property type="match status" value="1"/>
</dbReference>
<reference evidence="3 4" key="1">
    <citation type="submission" date="2020-06" db="EMBL/GenBank/DDBJ databases">
        <title>The yeast mating-type switching endonuclease HO is a domesticated member of an unorthodox homing genetic element family.</title>
        <authorList>
            <person name="Coughlan A.Y."/>
            <person name="Lombardi L."/>
            <person name="Braun-Galleani S."/>
            <person name="Martos A.R."/>
            <person name="Galeote V."/>
            <person name="Bigey F."/>
            <person name="Dequin S."/>
            <person name="Byrne K.P."/>
            <person name="Wolfe K.H."/>
        </authorList>
    </citation>
    <scope>NUCLEOTIDE SEQUENCE [LARGE SCALE GENOMIC DNA]</scope>
    <source>
        <strain evidence="3 4">CBS2947</strain>
    </source>
</reference>
<sequence length="552" mass="63966">MKLRFRRIARTLIRVAILLVVLFLYFGRSSFIIHVKNTFYEPVTEEYRYGLIDDVRIIRCYRWYRQCGTLFAEQSVSSDNLVSWSRISKNLTDESLYSIESTVFYVTFLYVHQWEPSSGKNPITELAISRHSSLIPIQVTQDVQKLIKISDSSVFHDHTHRQKKNFLNIFGGEQSDLDIVHSLGEDWQYNGGGIWCKRRADENPIISLEIYLGSGFHESRPNWKEVIHEYDRRLGSRKLPLSVTREISGPKEKADQWDYNYASISLNVRHGDSFKILQVSDVHFRCSDETAAVLNEFQTKHFISDVITREWPDLVVITGDVLDGENSLDYQTCIMKLVQPMIRLKIPYVFSLGTSDYSRFATDSQIRDFLSNLPFCINKASSSDGHIAMTASFKTGADVVIYAFDSFQPIKPFLEEHVAYKHYKYALAFRHLPIPEYRPEGMFPIIGQYNEQSNYKSKLEEEEMMHKLLRSFNVKAMSCGHEHSNDCCLQSPGDMWLCYAGSTGVGIDRANGMEPSVRLFKIDDVHGLITSWKRNFRMIDSVSDYQYIFQEK</sequence>
<proteinExistence type="predicted"/>